<dbReference type="InterPro" id="IPR001173">
    <property type="entry name" value="Glyco_trans_2-like"/>
</dbReference>
<dbReference type="InterPro" id="IPR050834">
    <property type="entry name" value="Glycosyltransf_2"/>
</dbReference>
<keyword evidence="2" id="KW-1185">Reference proteome</keyword>
<organism evidence="1 2">
    <name type="scientific">Capsulimonas corticalis</name>
    <dbReference type="NCBI Taxonomy" id="2219043"/>
    <lineage>
        <taxon>Bacteria</taxon>
        <taxon>Bacillati</taxon>
        <taxon>Armatimonadota</taxon>
        <taxon>Armatimonadia</taxon>
        <taxon>Capsulimonadales</taxon>
        <taxon>Capsulimonadaceae</taxon>
        <taxon>Capsulimonas</taxon>
    </lineage>
</organism>
<dbReference type="EMBL" id="AP025739">
    <property type="protein sequence ID" value="BDI28724.1"/>
    <property type="molecule type" value="Genomic_DNA"/>
</dbReference>
<dbReference type="Pfam" id="PF00535">
    <property type="entry name" value="Glycos_transf_2"/>
    <property type="match status" value="1"/>
</dbReference>
<keyword evidence="1" id="KW-0808">Transferase</keyword>
<dbReference type="InterPro" id="IPR029044">
    <property type="entry name" value="Nucleotide-diphossugar_trans"/>
</dbReference>
<dbReference type="NCBIfam" id="NF041875">
    <property type="entry name" value="EPS_EpsD"/>
    <property type="match status" value="1"/>
</dbReference>
<evidence type="ECO:0000313" key="2">
    <source>
        <dbReference type="Proteomes" id="UP000287394"/>
    </source>
</evidence>
<dbReference type="Gene3D" id="3.90.550.10">
    <property type="entry name" value="Spore Coat Polysaccharide Biosynthesis Protein SpsA, Chain A"/>
    <property type="match status" value="1"/>
</dbReference>
<gene>
    <name evidence="1" type="ORF">CCAX7_007750</name>
</gene>
<dbReference type="GO" id="GO:0016740">
    <property type="term" value="F:transferase activity"/>
    <property type="evidence" value="ECO:0007669"/>
    <property type="project" value="UniProtKB-KW"/>
</dbReference>
<dbReference type="FunCoup" id="A0A402D1U4">
    <property type="interactions" value="19"/>
</dbReference>
<evidence type="ECO:0000313" key="1">
    <source>
        <dbReference type="EMBL" id="BDI28724.1"/>
    </source>
</evidence>
<protein>
    <submittedName>
        <fullName evidence="1">Glycosyl transferase</fullName>
    </submittedName>
</protein>
<proteinExistence type="predicted"/>
<name>A0A402D1U4_9BACT</name>
<reference evidence="1 2" key="1">
    <citation type="journal article" date="2019" name="Int. J. Syst. Evol. Microbiol.">
        <title>Capsulimonas corticalis gen. nov., sp. nov., an aerobic capsulated bacterium, of a novel bacterial order, Capsulimonadales ord. nov., of the class Armatimonadia of the phylum Armatimonadetes.</title>
        <authorList>
            <person name="Li J."/>
            <person name="Kudo C."/>
            <person name="Tonouchi A."/>
        </authorList>
    </citation>
    <scope>NUCLEOTIDE SEQUENCE [LARGE SCALE GENOMIC DNA]</scope>
    <source>
        <strain evidence="1 2">AX-7</strain>
    </source>
</reference>
<dbReference type="AlphaFoldDB" id="A0A402D1U4"/>
<dbReference type="KEGG" id="ccot:CCAX7_007750"/>
<dbReference type="Proteomes" id="UP000287394">
    <property type="component" value="Chromosome"/>
</dbReference>
<accession>A0A402D1U4</accession>
<dbReference type="PANTHER" id="PTHR43685:SF3">
    <property type="entry name" value="SLR2126 PROTEIN"/>
    <property type="match status" value="1"/>
</dbReference>
<dbReference type="PANTHER" id="PTHR43685">
    <property type="entry name" value="GLYCOSYLTRANSFERASE"/>
    <property type="match status" value="1"/>
</dbReference>
<dbReference type="CDD" id="cd00761">
    <property type="entry name" value="Glyco_tranf_GTA_type"/>
    <property type="match status" value="1"/>
</dbReference>
<dbReference type="SUPFAM" id="SSF53448">
    <property type="entry name" value="Nucleotide-diphospho-sugar transferases"/>
    <property type="match status" value="1"/>
</dbReference>
<sequence>MSREMQESAQSITVVIPTYNRKASLKVTLDGLARQKYSLQDVEVIVVSDGSTDGTDAFLEEYAGGAPYTLRVITQANQGPAQARNAGVWAAKGEIIVFIDDDVEPVDDFLASHMAHHKSDDKIVVIGPMSPDPARRGVEPAWIAWEHAMLQKQYFNLTTGVWKQAWANHFYTGNASLRREHIVAVGGFDVEFKRQEDVELAHRMRRTQGVNFVFDPKADVIHRPHRSFASWLNVATSYGQCDVIRAREGRVSWIVVKNSYTNRNRTTRMMARLMMNAPFLAAPIRALLVAVAVGLYRAGVTKVAMAMLSMVYNVRYLESARTEMGAEQMSRLLFGPGDLPVAPVVKG</sequence>